<dbReference type="STRING" id="1325564.NSJP_1511"/>
<sequence length="52" mass="6217">MTIASSNFDDTVEYPIDQHSLAKLQDPHLTTEGFQRIYHQLTWPPKEIQRRY</sequence>
<dbReference type="AlphaFoldDB" id="A0A1W1I4E2"/>
<protein>
    <submittedName>
        <fullName evidence="1">Uncharacterized protein</fullName>
    </submittedName>
</protein>
<reference evidence="1 2" key="1">
    <citation type="submission" date="2017-03" db="EMBL/GenBank/DDBJ databases">
        <authorList>
            <person name="Afonso C.L."/>
            <person name="Miller P.J."/>
            <person name="Scott M.A."/>
            <person name="Spackman E."/>
            <person name="Goraichik I."/>
            <person name="Dimitrov K.M."/>
            <person name="Suarez D.L."/>
            <person name="Swayne D.E."/>
        </authorList>
    </citation>
    <scope>NUCLEOTIDE SEQUENCE [LARGE SCALE GENOMIC DNA]</scope>
    <source>
        <strain evidence="1">Genome sequencing of Nitrospira japonica strain NJ11</strain>
    </source>
</reference>
<evidence type="ECO:0000313" key="1">
    <source>
        <dbReference type="EMBL" id="SLM47683.1"/>
    </source>
</evidence>
<dbReference type="EMBL" id="LT828648">
    <property type="protein sequence ID" value="SLM47683.1"/>
    <property type="molecule type" value="Genomic_DNA"/>
</dbReference>
<name>A0A1W1I4E2_9BACT</name>
<dbReference type="Proteomes" id="UP000192042">
    <property type="component" value="Chromosome I"/>
</dbReference>
<gene>
    <name evidence="1" type="ORF">NSJP_1511</name>
</gene>
<organism evidence="1 2">
    <name type="scientific">Nitrospira japonica</name>
    <dbReference type="NCBI Taxonomy" id="1325564"/>
    <lineage>
        <taxon>Bacteria</taxon>
        <taxon>Pseudomonadati</taxon>
        <taxon>Nitrospirota</taxon>
        <taxon>Nitrospiria</taxon>
        <taxon>Nitrospirales</taxon>
        <taxon>Nitrospiraceae</taxon>
        <taxon>Nitrospira</taxon>
    </lineage>
</organism>
<keyword evidence="2" id="KW-1185">Reference proteome</keyword>
<accession>A0A1W1I4E2</accession>
<proteinExistence type="predicted"/>
<evidence type="ECO:0000313" key="2">
    <source>
        <dbReference type="Proteomes" id="UP000192042"/>
    </source>
</evidence>
<dbReference type="KEGG" id="nja:NSJP_1511"/>